<sequence>MTHQYIANLQGRLEILRRTIEGHQCGLASAASFLCNAITSIDYIESIVASLAQDLSPRPVKTSRSGASCFQTLQFHPPVPDTTGELAAFCRSIPRVLQDWKRKRHTLGLTTTDGIRAVFFHLILPNGRPTALQTTANQHALDEHYVASLSGDKRAPCAGLSVVRDLVFFGECRVALELDTTVAKVDEVIEQYMSNINEKKTSQHYRNVPRKITRWMDQLYGVCGCAVFELFLHAERTIANYDTLARSSQIDTAFPKHVQPLIPTELCKKDTPPKLTFYIPFLVWASIRLTRNEDLFDNVRKAFGTKKFEHSDFRRCLSSLCVSPPQVSPVLAQPARNDRTAGIDTIGSRSTCTERAAPGSRKRKRKSDRPPTCPPPEPVAPHYMQTEYRTEGSESRSSDPDRLGHQRLGTVNVSYSGGQQLPVRCDNIAHSSTQTAFSDHTMPCNPRSLSIGQGQPEQLLELPGVQDFPNYAQAAGGVDVLVTRYGLGRPDWGSAGIMDNGSVGAALACIPGGLSNQFPWYTGALGNGAAVDTVWVEMNTGSGQIGGVRQCSRLPPIGMRMSVTPNEGSEVDEDVIELPAFNETARLVDCTRLHRRSPFTVAP</sequence>
<evidence type="ECO:0000313" key="2">
    <source>
        <dbReference type="EMBL" id="KAI3534051.1"/>
    </source>
</evidence>
<feature type="compositionally biased region" description="Basic and acidic residues" evidence="1">
    <location>
        <begin position="388"/>
        <end position="404"/>
    </location>
</feature>
<dbReference type="AlphaFoldDB" id="A0A9Q0AYG7"/>
<organism evidence="2 3">
    <name type="scientific">Colletotrichum abscissum</name>
    <dbReference type="NCBI Taxonomy" id="1671311"/>
    <lineage>
        <taxon>Eukaryota</taxon>
        <taxon>Fungi</taxon>
        <taxon>Dikarya</taxon>
        <taxon>Ascomycota</taxon>
        <taxon>Pezizomycotina</taxon>
        <taxon>Sordariomycetes</taxon>
        <taxon>Hypocreomycetidae</taxon>
        <taxon>Glomerellales</taxon>
        <taxon>Glomerellaceae</taxon>
        <taxon>Colletotrichum</taxon>
        <taxon>Colletotrichum acutatum species complex</taxon>
    </lineage>
</organism>
<evidence type="ECO:0000256" key="1">
    <source>
        <dbReference type="SAM" id="MobiDB-lite"/>
    </source>
</evidence>
<dbReference type="OrthoDB" id="5088056at2759"/>
<feature type="region of interest" description="Disordered" evidence="1">
    <location>
        <begin position="335"/>
        <end position="406"/>
    </location>
</feature>
<name>A0A9Q0AYG7_9PEZI</name>
<proteinExistence type="predicted"/>
<accession>A0A9Q0AYG7</accession>
<evidence type="ECO:0000313" key="3">
    <source>
        <dbReference type="Proteomes" id="UP001056436"/>
    </source>
</evidence>
<protein>
    <submittedName>
        <fullName evidence="2">Uncharacterized protein</fullName>
    </submittedName>
</protein>
<reference evidence="2" key="1">
    <citation type="submission" date="2019-01" db="EMBL/GenBank/DDBJ databases">
        <title>Colletotrichum abscissum LGMF1257.</title>
        <authorList>
            <person name="Baroncelli R."/>
        </authorList>
    </citation>
    <scope>NUCLEOTIDE SEQUENCE</scope>
    <source>
        <strain evidence="2">Ca142</strain>
    </source>
</reference>
<keyword evidence="3" id="KW-1185">Reference proteome</keyword>
<dbReference type="Proteomes" id="UP001056436">
    <property type="component" value="Unassembled WGS sequence"/>
</dbReference>
<comment type="caution">
    <text evidence="2">The sequence shown here is derived from an EMBL/GenBank/DDBJ whole genome shotgun (WGS) entry which is preliminary data.</text>
</comment>
<gene>
    <name evidence="2" type="ORF">CABS02_13372</name>
</gene>
<dbReference type="EMBL" id="SDAQ01000149">
    <property type="protein sequence ID" value="KAI3534051.1"/>
    <property type="molecule type" value="Genomic_DNA"/>
</dbReference>